<dbReference type="EMBL" id="CAQQ02090517">
    <property type="status" value="NOT_ANNOTATED_CDS"/>
    <property type="molecule type" value="Genomic_DNA"/>
</dbReference>
<sequence length="129" mass="14746">MFSCHRCDSTFTFRTNRDRHLRNQSCGRVDNSLPVFVCLNCSNVFLDENSWESHSSICVAGDSVSKQMTPQTLVLNTYQQQNSPLERSRSPTTQQRQKPAEAVVKLENYSNELAQSVLVVVMPRHEHCL</sequence>
<name>T1GIY5_MEGSC</name>
<keyword evidence="3" id="KW-1185">Reference proteome</keyword>
<dbReference type="HOGENOM" id="CLU_1951234_0_0_1"/>
<reference evidence="2" key="2">
    <citation type="submission" date="2015-06" db="UniProtKB">
        <authorList>
            <consortium name="EnsemblMetazoa"/>
        </authorList>
    </citation>
    <scope>IDENTIFICATION</scope>
</reference>
<accession>T1GIY5</accession>
<dbReference type="EnsemblMetazoa" id="MESCA003422-RA">
    <property type="protein sequence ID" value="MESCA003422-PA"/>
    <property type="gene ID" value="MESCA003422"/>
</dbReference>
<evidence type="ECO:0000313" key="3">
    <source>
        <dbReference type="Proteomes" id="UP000015102"/>
    </source>
</evidence>
<evidence type="ECO:0000256" key="1">
    <source>
        <dbReference type="SAM" id="MobiDB-lite"/>
    </source>
</evidence>
<reference evidence="3" key="1">
    <citation type="submission" date="2013-02" db="EMBL/GenBank/DDBJ databases">
        <authorList>
            <person name="Hughes D."/>
        </authorList>
    </citation>
    <scope>NUCLEOTIDE SEQUENCE</scope>
    <source>
        <strain>Durham</strain>
        <strain evidence="3">NC isolate 2 -- Noor lab</strain>
    </source>
</reference>
<dbReference type="AlphaFoldDB" id="T1GIY5"/>
<evidence type="ECO:0008006" key="4">
    <source>
        <dbReference type="Google" id="ProtNLM"/>
    </source>
</evidence>
<evidence type="ECO:0000313" key="2">
    <source>
        <dbReference type="EnsemblMetazoa" id="MESCA003422-PA"/>
    </source>
</evidence>
<feature type="region of interest" description="Disordered" evidence="1">
    <location>
        <begin position="78"/>
        <end position="100"/>
    </location>
</feature>
<protein>
    <recommendedName>
        <fullName evidence="4">C2H2-type domain-containing protein</fullName>
    </recommendedName>
</protein>
<organism evidence="2 3">
    <name type="scientific">Megaselia scalaris</name>
    <name type="common">Humpbacked fly</name>
    <name type="synonym">Phora scalaris</name>
    <dbReference type="NCBI Taxonomy" id="36166"/>
    <lineage>
        <taxon>Eukaryota</taxon>
        <taxon>Metazoa</taxon>
        <taxon>Ecdysozoa</taxon>
        <taxon>Arthropoda</taxon>
        <taxon>Hexapoda</taxon>
        <taxon>Insecta</taxon>
        <taxon>Pterygota</taxon>
        <taxon>Neoptera</taxon>
        <taxon>Endopterygota</taxon>
        <taxon>Diptera</taxon>
        <taxon>Brachycera</taxon>
        <taxon>Muscomorpha</taxon>
        <taxon>Platypezoidea</taxon>
        <taxon>Phoridae</taxon>
        <taxon>Megaseliini</taxon>
        <taxon>Megaselia</taxon>
    </lineage>
</organism>
<dbReference type="Proteomes" id="UP000015102">
    <property type="component" value="Unassembled WGS sequence"/>
</dbReference>
<proteinExistence type="predicted"/>
<dbReference type="Gene3D" id="3.30.160.60">
    <property type="entry name" value="Classic Zinc Finger"/>
    <property type="match status" value="1"/>
</dbReference>
<feature type="compositionally biased region" description="Polar residues" evidence="1">
    <location>
        <begin position="78"/>
        <end position="97"/>
    </location>
</feature>